<dbReference type="GO" id="GO:0016787">
    <property type="term" value="F:hydrolase activity"/>
    <property type="evidence" value="ECO:0007669"/>
    <property type="project" value="UniProtKB-KW"/>
</dbReference>
<accession>A0ABT0E715</accession>
<organism evidence="5 6">
    <name type="scientific">Alcanivorax quisquiliarum</name>
    <dbReference type="NCBI Taxonomy" id="2933565"/>
    <lineage>
        <taxon>Bacteria</taxon>
        <taxon>Pseudomonadati</taxon>
        <taxon>Pseudomonadota</taxon>
        <taxon>Gammaproteobacteria</taxon>
        <taxon>Oceanospirillales</taxon>
        <taxon>Alcanivoracaceae</taxon>
        <taxon>Alcanivorax</taxon>
    </lineage>
</organism>
<dbReference type="PANTHER" id="PTHR43434">
    <property type="entry name" value="PHOSPHOGLYCOLATE PHOSPHATASE"/>
    <property type="match status" value="1"/>
</dbReference>
<gene>
    <name evidence="5" type="ORF">MU846_07860</name>
</gene>
<evidence type="ECO:0000313" key="6">
    <source>
        <dbReference type="Proteomes" id="UP001165524"/>
    </source>
</evidence>
<proteinExistence type="inferred from homology"/>
<evidence type="ECO:0000256" key="4">
    <source>
        <dbReference type="ARBA" id="ARBA00013078"/>
    </source>
</evidence>
<comment type="catalytic activity">
    <reaction evidence="1">
        <text>2-phosphoglycolate + H2O = glycolate + phosphate</text>
        <dbReference type="Rhea" id="RHEA:14369"/>
        <dbReference type="ChEBI" id="CHEBI:15377"/>
        <dbReference type="ChEBI" id="CHEBI:29805"/>
        <dbReference type="ChEBI" id="CHEBI:43474"/>
        <dbReference type="ChEBI" id="CHEBI:58033"/>
        <dbReference type="EC" id="3.1.3.18"/>
    </reaction>
</comment>
<dbReference type="SUPFAM" id="SSF56784">
    <property type="entry name" value="HAD-like"/>
    <property type="match status" value="1"/>
</dbReference>
<evidence type="ECO:0000256" key="2">
    <source>
        <dbReference type="ARBA" id="ARBA00004818"/>
    </source>
</evidence>
<dbReference type="InterPro" id="IPR041492">
    <property type="entry name" value="HAD_2"/>
</dbReference>
<evidence type="ECO:0000313" key="5">
    <source>
        <dbReference type="EMBL" id="MCK0537622.1"/>
    </source>
</evidence>
<dbReference type="Gene3D" id="3.40.50.1000">
    <property type="entry name" value="HAD superfamily/HAD-like"/>
    <property type="match status" value="1"/>
</dbReference>
<evidence type="ECO:0000256" key="1">
    <source>
        <dbReference type="ARBA" id="ARBA00000830"/>
    </source>
</evidence>
<dbReference type="InterPro" id="IPR023214">
    <property type="entry name" value="HAD_sf"/>
</dbReference>
<dbReference type="EMBL" id="JALKII010000004">
    <property type="protein sequence ID" value="MCK0537622.1"/>
    <property type="molecule type" value="Genomic_DNA"/>
</dbReference>
<comment type="caution">
    <text evidence="5">The sequence shown here is derived from an EMBL/GenBank/DDBJ whole genome shotgun (WGS) entry which is preliminary data.</text>
</comment>
<dbReference type="Pfam" id="PF13419">
    <property type="entry name" value="HAD_2"/>
    <property type="match status" value="1"/>
</dbReference>
<dbReference type="InterPro" id="IPR050155">
    <property type="entry name" value="HAD-like_hydrolase_sf"/>
</dbReference>
<dbReference type="InterPro" id="IPR006439">
    <property type="entry name" value="HAD-SF_hydro_IA"/>
</dbReference>
<dbReference type="SFLD" id="SFLDG01129">
    <property type="entry name" value="C1.5:_HAD__Beta-PGM__Phosphata"/>
    <property type="match status" value="1"/>
</dbReference>
<dbReference type="InterPro" id="IPR036412">
    <property type="entry name" value="HAD-like_sf"/>
</dbReference>
<comment type="similarity">
    <text evidence="3">Belongs to the HAD-like hydrolase superfamily. CbbY/CbbZ/Gph/YieH family.</text>
</comment>
<dbReference type="Proteomes" id="UP001165524">
    <property type="component" value="Unassembled WGS sequence"/>
</dbReference>
<reference evidence="5" key="1">
    <citation type="submission" date="2022-04" db="EMBL/GenBank/DDBJ databases">
        <title>Alcanivorax sp. CY1518 draft genome sequence.</title>
        <authorList>
            <person name="Zhao G."/>
            <person name="An M."/>
        </authorList>
    </citation>
    <scope>NUCLEOTIDE SEQUENCE</scope>
    <source>
        <strain evidence="5">CY1518</strain>
    </source>
</reference>
<name>A0ABT0E715_9GAMM</name>
<keyword evidence="5" id="KW-0378">Hydrolase</keyword>
<dbReference type="SFLD" id="SFLDS00003">
    <property type="entry name" value="Haloacid_Dehalogenase"/>
    <property type="match status" value="1"/>
</dbReference>
<protein>
    <recommendedName>
        <fullName evidence="4">phosphoglycolate phosphatase</fullName>
        <ecNumber evidence="4">3.1.3.18</ecNumber>
    </recommendedName>
</protein>
<dbReference type="PANTHER" id="PTHR43434:SF1">
    <property type="entry name" value="PHOSPHOGLYCOLATE PHOSPHATASE"/>
    <property type="match status" value="1"/>
</dbReference>
<dbReference type="NCBIfam" id="TIGR01509">
    <property type="entry name" value="HAD-SF-IA-v3"/>
    <property type="match status" value="1"/>
</dbReference>
<dbReference type="EC" id="3.1.3.18" evidence="4"/>
<dbReference type="RefSeq" id="WP_246951396.1">
    <property type="nucleotide sequence ID" value="NZ_JALKII010000004.1"/>
</dbReference>
<comment type="pathway">
    <text evidence="2">Organic acid metabolism; glycolate biosynthesis; glycolate from 2-phosphoglycolate: step 1/1.</text>
</comment>
<sequence length="274" mass="30910">MAILQQPQAGPTVILIDWHATLVDTHDAMYHAVDDVLPRLAELGLLTELLGPEQAKTFEDAKLVHYVREHRHLHPKIVAQRKISRTDIFEVLFGDNEQAKRRAHEAFDAAYHRYVGMVHALEPDARTQLQCLRALGLRLGLISNRSRRFMLHELQQLDAGSWPALFDVMVCGDEVARRKPAPDMLLEALRQLDAPAQGCWYLGDSTTDIIAAHEAGVTALFYNGAGWEQSWLDKIFPGTLKHPYRPHGVVASLGELVALARRMLAQQLRVERAR</sequence>
<dbReference type="NCBIfam" id="TIGR01549">
    <property type="entry name" value="HAD-SF-IA-v1"/>
    <property type="match status" value="1"/>
</dbReference>
<keyword evidence="6" id="KW-1185">Reference proteome</keyword>
<evidence type="ECO:0000256" key="3">
    <source>
        <dbReference type="ARBA" id="ARBA00006171"/>
    </source>
</evidence>